<dbReference type="Proteomes" id="UP000178089">
    <property type="component" value="Unassembled WGS sequence"/>
</dbReference>
<name>A0A1G2N206_9BACT</name>
<feature type="transmembrane region" description="Helical" evidence="1">
    <location>
        <begin position="33"/>
        <end position="55"/>
    </location>
</feature>
<feature type="transmembrane region" description="Helical" evidence="1">
    <location>
        <begin position="5"/>
        <end position="27"/>
    </location>
</feature>
<dbReference type="AlphaFoldDB" id="A0A1G2N206"/>
<keyword evidence="1" id="KW-1133">Transmembrane helix</keyword>
<evidence type="ECO:0000256" key="1">
    <source>
        <dbReference type="SAM" id="Phobius"/>
    </source>
</evidence>
<gene>
    <name evidence="2" type="ORF">A3F51_01345</name>
</gene>
<protein>
    <submittedName>
        <fullName evidence="2">Uncharacterized protein</fullName>
    </submittedName>
</protein>
<keyword evidence="1" id="KW-0812">Transmembrane</keyword>
<accession>A0A1G2N206</accession>
<evidence type="ECO:0000313" key="3">
    <source>
        <dbReference type="Proteomes" id="UP000178089"/>
    </source>
</evidence>
<keyword evidence="1" id="KW-0472">Membrane</keyword>
<evidence type="ECO:0000313" key="2">
    <source>
        <dbReference type="EMBL" id="OHA29241.1"/>
    </source>
</evidence>
<reference evidence="2 3" key="1">
    <citation type="journal article" date="2016" name="Nat. Commun.">
        <title>Thousands of microbial genomes shed light on interconnected biogeochemical processes in an aquifer system.</title>
        <authorList>
            <person name="Anantharaman K."/>
            <person name="Brown C.T."/>
            <person name="Hug L.A."/>
            <person name="Sharon I."/>
            <person name="Castelle C.J."/>
            <person name="Probst A.J."/>
            <person name="Thomas B.C."/>
            <person name="Singh A."/>
            <person name="Wilkins M.J."/>
            <person name="Karaoz U."/>
            <person name="Brodie E.L."/>
            <person name="Williams K.H."/>
            <person name="Hubbard S.S."/>
            <person name="Banfield J.F."/>
        </authorList>
    </citation>
    <scope>NUCLEOTIDE SEQUENCE [LARGE SCALE GENOMIC DNA]</scope>
</reference>
<proteinExistence type="predicted"/>
<dbReference type="EMBL" id="MHRT01000005">
    <property type="protein sequence ID" value="OHA29241.1"/>
    <property type="molecule type" value="Genomic_DNA"/>
</dbReference>
<organism evidence="2 3">
    <name type="scientific">Candidatus Taylorbacteria bacterium RIFCSPHIGHO2_12_FULL_45_16</name>
    <dbReference type="NCBI Taxonomy" id="1802315"/>
    <lineage>
        <taxon>Bacteria</taxon>
        <taxon>Candidatus Tayloriibacteriota</taxon>
    </lineage>
</organism>
<sequence length="62" mass="6532">MDNRWISPIIIASLCLGSLIGYAFTIANHTLDGFSIAVVIIVSVIGIGATLIALCEAITEKK</sequence>
<comment type="caution">
    <text evidence="2">The sequence shown here is derived from an EMBL/GenBank/DDBJ whole genome shotgun (WGS) entry which is preliminary data.</text>
</comment>